<protein>
    <submittedName>
        <fullName evidence="1">Protein of uncharacterized function (DUF3793)</fullName>
    </submittedName>
</protein>
<dbReference type="AlphaFoldDB" id="A0A174JDA4"/>
<dbReference type="InterPro" id="IPR024523">
    <property type="entry name" value="DUF3793"/>
</dbReference>
<accession>A0A174JDA4</accession>
<evidence type="ECO:0000313" key="1">
    <source>
        <dbReference type="EMBL" id="CUO96226.1"/>
    </source>
</evidence>
<proteinExistence type="predicted"/>
<dbReference type="Proteomes" id="UP000095594">
    <property type="component" value="Unassembled WGS sequence"/>
</dbReference>
<evidence type="ECO:0000313" key="2">
    <source>
        <dbReference type="Proteomes" id="UP000095594"/>
    </source>
</evidence>
<reference evidence="1 2" key="1">
    <citation type="submission" date="2015-09" db="EMBL/GenBank/DDBJ databases">
        <authorList>
            <consortium name="Pathogen Informatics"/>
        </authorList>
    </citation>
    <scope>NUCLEOTIDE SEQUENCE [LARGE SCALE GENOMIC DNA]</scope>
    <source>
        <strain evidence="1 2">2789STDY5834856</strain>
    </source>
</reference>
<dbReference type="Pfam" id="PF12672">
    <property type="entry name" value="DUF3793"/>
    <property type="match status" value="1"/>
</dbReference>
<dbReference type="OrthoDB" id="5393676at2"/>
<dbReference type="EMBL" id="CYZX01000021">
    <property type="protein sequence ID" value="CUO96226.1"/>
    <property type="molecule type" value="Genomic_DNA"/>
</dbReference>
<name>A0A174JDA4_9CLOT</name>
<gene>
    <name evidence="1" type="ORF">ERS852471_02696</name>
</gene>
<sequence length="212" mass="24824">MSTIGFYKSLNNMEERECIEKFLIFNASLVISEAKPSATITLKKGIDSIYEKWCKYGEKFLKSIDINYISLRECENALIILVYDKKQLSNYIFKQENKHFLNKIGYSDENDLDIYLEKLKRRYNEFNCPHELGVFLGYPLEDVKDFMNCSTKKCLACGYWRVYNDYSTAKEVFNTYDMIKEKTVKYILKGDSAHKVFCNLKNIISELDGVAV</sequence>
<organism evidence="1 2">
    <name type="scientific">Clostridium disporicum</name>
    <dbReference type="NCBI Taxonomy" id="84024"/>
    <lineage>
        <taxon>Bacteria</taxon>
        <taxon>Bacillati</taxon>
        <taxon>Bacillota</taxon>
        <taxon>Clostridia</taxon>
        <taxon>Eubacteriales</taxon>
        <taxon>Clostridiaceae</taxon>
        <taxon>Clostridium</taxon>
    </lineage>
</organism>
<dbReference type="RefSeq" id="WP_055267379.1">
    <property type="nucleotide sequence ID" value="NZ_CABIXQ010000021.1"/>
</dbReference>